<dbReference type="OrthoDB" id="5418203at2759"/>
<name>A0A9J6CD45_POLVA</name>
<keyword evidence="1" id="KW-0175">Coiled coil</keyword>
<feature type="region of interest" description="Disordered" evidence="2">
    <location>
        <begin position="137"/>
        <end position="240"/>
    </location>
</feature>
<feature type="compositionally biased region" description="Basic and acidic residues" evidence="2">
    <location>
        <begin position="210"/>
        <end position="219"/>
    </location>
</feature>
<feature type="region of interest" description="Disordered" evidence="2">
    <location>
        <begin position="349"/>
        <end position="369"/>
    </location>
</feature>
<dbReference type="Pfam" id="PF01424">
    <property type="entry name" value="R3H"/>
    <property type="match status" value="1"/>
</dbReference>
<dbReference type="SUPFAM" id="SSF82708">
    <property type="entry name" value="R3H domain"/>
    <property type="match status" value="1"/>
</dbReference>
<dbReference type="AlphaFoldDB" id="A0A9J6CD45"/>
<feature type="domain" description="R3H" evidence="3">
    <location>
        <begin position="16"/>
        <end position="92"/>
    </location>
</feature>
<dbReference type="SUPFAM" id="SSF54928">
    <property type="entry name" value="RNA-binding domain, RBD"/>
    <property type="match status" value="1"/>
</dbReference>
<dbReference type="Gene3D" id="3.30.70.330">
    <property type="match status" value="1"/>
</dbReference>
<dbReference type="Proteomes" id="UP001107558">
    <property type="component" value="Chromosome 1"/>
</dbReference>
<dbReference type="Gene3D" id="3.30.1370.50">
    <property type="entry name" value="R3H-like domain"/>
    <property type="match status" value="1"/>
</dbReference>
<evidence type="ECO:0000313" key="5">
    <source>
        <dbReference type="Proteomes" id="UP001107558"/>
    </source>
</evidence>
<evidence type="ECO:0000256" key="1">
    <source>
        <dbReference type="SAM" id="Coils"/>
    </source>
</evidence>
<comment type="caution">
    <text evidence="4">The sequence shown here is derived from an EMBL/GenBank/DDBJ whole genome shotgun (WGS) entry which is preliminary data.</text>
</comment>
<proteinExistence type="predicted"/>
<dbReference type="InterPro" id="IPR001374">
    <property type="entry name" value="R3H_dom"/>
</dbReference>
<dbReference type="InterPro" id="IPR035979">
    <property type="entry name" value="RBD_domain_sf"/>
</dbReference>
<sequence>MSYNLIDGCYLKCEDDDFMLKVDKDIREYYIKKRDSHSEDNSVLLFPAVNSYYRFLIHRVCKYISNDIANNTLTTFSIGVENQRRTVICHRNQLQINLINSSPSSLKNSQEFSWRYITRNSEPKYTGENNLHQVNHQRLKKKSMGIDATTSHHSTDEKVVSTLPEEDPFNSKKTRRPERKFYVPRAKRSQTTPPLNNYNNSDSTLKIHSKKSEKSKSIDESTSSSASNSEESNDTENPSSLINQLDCTVINSSTTNSFSKSNASCDLYNQNHYNSSEDRKNQKNFDNLQTMSQQKSEDLIISDNSASGSDKIDKDEKELMKASQEINRSNRKLIKQTFNSNVLQIETASGGSSLEDKTEAGNKEDDDWDTLFDDNGDCLDPKMIEELTKAVGKVNIEKPKQDYKAYHSNVDLLKDEEYPHVLECSNFPVEFRTQDLMALFAPYAKESSNGYNIVWVDDTHCLVVFSSSKIAAEVLTASHPIVKMKPLSEATLESRTKARKCSSSLQPYRQRPETCTALAKRLVSGALGVRHVATKEERENEKRLLRKAKERKLQAAKAREEMWNN</sequence>
<evidence type="ECO:0000313" key="4">
    <source>
        <dbReference type="EMBL" id="KAG5679558.1"/>
    </source>
</evidence>
<keyword evidence="5" id="KW-1185">Reference proteome</keyword>
<dbReference type="PROSITE" id="PS51061">
    <property type="entry name" value="R3H"/>
    <property type="match status" value="1"/>
</dbReference>
<evidence type="ECO:0000256" key="2">
    <source>
        <dbReference type="SAM" id="MobiDB-lite"/>
    </source>
</evidence>
<dbReference type="InterPro" id="IPR039884">
    <property type="entry name" value="R3HC1/R3HCL"/>
</dbReference>
<accession>A0A9J6CD45</accession>
<feature type="coiled-coil region" evidence="1">
    <location>
        <begin position="531"/>
        <end position="561"/>
    </location>
</feature>
<organism evidence="4 5">
    <name type="scientific">Polypedilum vanderplanki</name>
    <name type="common">Sleeping chironomid midge</name>
    <dbReference type="NCBI Taxonomy" id="319348"/>
    <lineage>
        <taxon>Eukaryota</taxon>
        <taxon>Metazoa</taxon>
        <taxon>Ecdysozoa</taxon>
        <taxon>Arthropoda</taxon>
        <taxon>Hexapoda</taxon>
        <taxon>Insecta</taxon>
        <taxon>Pterygota</taxon>
        <taxon>Neoptera</taxon>
        <taxon>Endopterygota</taxon>
        <taxon>Diptera</taxon>
        <taxon>Nematocera</taxon>
        <taxon>Chironomoidea</taxon>
        <taxon>Chironomidae</taxon>
        <taxon>Chironominae</taxon>
        <taxon>Polypedilum</taxon>
        <taxon>Polypedilum</taxon>
    </lineage>
</organism>
<dbReference type="PANTHER" id="PTHR21678">
    <property type="entry name" value="GROWTH INHIBITION AND DIFFERENTIATION RELATED PROTEIN 88"/>
    <property type="match status" value="1"/>
</dbReference>
<feature type="compositionally biased region" description="Polar residues" evidence="2">
    <location>
        <begin position="189"/>
        <end position="204"/>
    </location>
</feature>
<feature type="compositionally biased region" description="Low complexity" evidence="2">
    <location>
        <begin position="220"/>
        <end position="240"/>
    </location>
</feature>
<dbReference type="GO" id="GO:0003676">
    <property type="term" value="F:nucleic acid binding"/>
    <property type="evidence" value="ECO:0007669"/>
    <property type="project" value="UniProtKB-UniRule"/>
</dbReference>
<dbReference type="SMART" id="SM00393">
    <property type="entry name" value="R3H"/>
    <property type="match status" value="1"/>
</dbReference>
<feature type="compositionally biased region" description="Basic and acidic residues" evidence="2">
    <location>
        <begin position="354"/>
        <end position="363"/>
    </location>
</feature>
<dbReference type="PANTHER" id="PTHR21678:SF0">
    <property type="entry name" value="C3H1-TYPE DOMAIN-CONTAINING PROTEIN"/>
    <property type="match status" value="1"/>
</dbReference>
<evidence type="ECO:0000259" key="3">
    <source>
        <dbReference type="PROSITE" id="PS51061"/>
    </source>
</evidence>
<dbReference type="InterPro" id="IPR036867">
    <property type="entry name" value="R3H_dom_sf"/>
</dbReference>
<feature type="region of interest" description="Disordered" evidence="2">
    <location>
        <begin position="292"/>
        <end position="313"/>
    </location>
</feature>
<gene>
    <name evidence="4" type="ORF">PVAND_009118</name>
</gene>
<dbReference type="EMBL" id="JADBJN010000001">
    <property type="protein sequence ID" value="KAG5679558.1"/>
    <property type="molecule type" value="Genomic_DNA"/>
</dbReference>
<protein>
    <recommendedName>
        <fullName evidence="3">R3H domain-containing protein</fullName>
    </recommendedName>
</protein>
<reference evidence="4" key="1">
    <citation type="submission" date="2021-03" db="EMBL/GenBank/DDBJ databases">
        <title>Chromosome level genome of the anhydrobiotic midge Polypedilum vanderplanki.</title>
        <authorList>
            <person name="Yoshida Y."/>
            <person name="Kikawada T."/>
            <person name="Gusev O."/>
        </authorList>
    </citation>
    <scope>NUCLEOTIDE SEQUENCE</scope>
    <source>
        <strain evidence="4">NIAS01</strain>
        <tissue evidence="4">Whole body or cell culture</tissue>
    </source>
</reference>
<dbReference type="InterPro" id="IPR012677">
    <property type="entry name" value="Nucleotide-bd_a/b_plait_sf"/>
</dbReference>